<dbReference type="EMBL" id="CAJMWZ010000206">
    <property type="protein sequence ID" value="CAE6413518.1"/>
    <property type="molecule type" value="Genomic_DNA"/>
</dbReference>
<evidence type="ECO:0000313" key="2">
    <source>
        <dbReference type="Proteomes" id="UP000663850"/>
    </source>
</evidence>
<protein>
    <submittedName>
        <fullName evidence="1">Uncharacterized protein</fullName>
    </submittedName>
</protein>
<evidence type="ECO:0000313" key="1">
    <source>
        <dbReference type="EMBL" id="CAE6413518.1"/>
    </source>
</evidence>
<dbReference type="AlphaFoldDB" id="A0A8H2X4A0"/>
<name>A0A8H2X4A0_9AGAM</name>
<dbReference type="InterPro" id="IPR046670">
    <property type="entry name" value="DUF6540"/>
</dbReference>
<reference evidence="1" key="1">
    <citation type="submission" date="2021-01" db="EMBL/GenBank/DDBJ databases">
        <authorList>
            <person name="Kaushik A."/>
        </authorList>
    </citation>
    <scope>NUCLEOTIDE SEQUENCE</scope>
    <source>
        <strain evidence="1">Type strain: AG8-Rh-89/</strain>
    </source>
</reference>
<proteinExistence type="predicted"/>
<organism evidence="1 2">
    <name type="scientific">Rhizoctonia solani</name>
    <dbReference type="NCBI Taxonomy" id="456999"/>
    <lineage>
        <taxon>Eukaryota</taxon>
        <taxon>Fungi</taxon>
        <taxon>Dikarya</taxon>
        <taxon>Basidiomycota</taxon>
        <taxon>Agaricomycotina</taxon>
        <taxon>Agaricomycetes</taxon>
        <taxon>Cantharellales</taxon>
        <taxon>Ceratobasidiaceae</taxon>
        <taxon>Rhizoctonia</taxon>
    </lineage>
</organism>
<dbReference type="Pfam" id="PF20174">
    <property type="entry name" value="DUF6540"/>
    <property type="match status" value="1"/>
</dbReference>
<accession>A0A8H2X4A0</accession>
<gene>
    <name evidence="1" type="ORF">RDB_LOCUS3279</name>
</gene>
<dbReference type="Proteomes" id="UP000663850">
    <property type="component" value="Unassembled WGS sequence"/>
</dbReference>
<comment type="caution">
    <text evidence="1">The sequence shown here is derived from an EMBL/GenBank/DDBJ whole genome shotgun (WGS) entry which is preliminary data.</text>
</comment>
<sequence length="129" mass="14059">MLIPGADTPEFGTGIHPCSGFTHEFKRNYDFFLSRREFTVTLLGKVRSGIIKDRPFWTTTFAANILEEIALSVPVPGKSLVSPSVSKGTKSLTNVQATVRHGFMSVAALVAHEILETPAIEALNEVSKN</sequence>